<sequence length="306" mass="35004">MVHIDIDQYIPTIKTILQDADPQVITPKDVRLKLESIYKVDLTPQKKEVQQLIEKLFDEMSFSEEEEVKEESDDLTTHSPANTTDRVSNGNVKKTKKPSQTKKQTETKSSKSRKTDADAKKKNESQKKKKSTKRKRKDEDDAIASEGEARKKRITGIHKPLRLSPVMAKFLGETELSRLEVVKRLWAYIKTNELQDPNDKRYIICDDKLYPIFEMDRLHSFTMNKFLTPHLTKLEGHVAGENGSGIRNADAEEGLDEPERPLSKTDIAENSEVNAEQAGEDKYGSEELFKDSDDSKEDFSAPVYEQ</sequence>
<name>A0A9N9DYK0_9GLOM</name>
<feature type="compositionally biased region" description="Basic and acidic residues" evidence="5">
    <location>
        <begin position="257"/>
        <end position="267"/>
    </location>
</feature>
<evidence type="ECO:0000259" key="7">
    <source>
        <dbReference type="PROSITE" id="PS51998"/>
    </source>
</evidence>
<feature type="compositionally biased region" description="Basic and acidic residues" evidence="5">
    <location>
        <begin position="103"/>
        <end position="126"/>
    </location>
</feature>
<dbReference type="GO" id="GO:0000500">
    <property type="term" value="C:RNA polymerase I upstream activating factor complex"/>
    <property type="evidence" value="ECO:0007669"/>
    <property type="project" value="UniProtKB-ARBA"/>
</dbReference>
<evidence type="ECO:0000256" key="1">
    <source>
        <dbReference type="ARBA" id="ARBA00004123"/>
    </source>
</evidence>
<protein>
    <submittedName>
        <fullName evidence="8">11042_t:CDS:1</fullName>
    </submittedName>
</protein>
<feature type="region of interest" description="Disordered" evidence="5">
    <location>
        <begin position="63"/>
        <end position="147"/>
    </location>
</feature>
<dbReference type="PROSITE" id="PS51925">
    <property type="entry name" value="SWIB_MDM2"/>
    <property type="match status" value="1"/>
</dbReference>
<dbReference type="Gene3D" id="1.10.245.10">
    <property type="entry name" value="SWIB/MDM2 domain"/>
    <property type="match status" value="1"/>
</dbReference>
<feature type="region of interest" description="Disordered" evidence="5">
    <location>
        <begin position="238"/>
        <end position="306"/>
    </location>
</feature>
<dbReference type="InterPro" id="IPR014876">
    <property type="entry name" value="DEK_C"/>
</dbReference>
<dbReference type="PANTHER" id="PTHR13844">
    <property type="entry name" value="SWI/SNF-RELATED MATRIX-ASSOCIATED ACTIN-DEPENDENT REGULATOR OF CHROMATIN SUBFAMILY D"/>
    <property type="match status" value="1"/>
</dbReference>
<dbReference type="SMART" id="SM00151">
    <property type="entry name" value="SWIB"/>
    <property type="match status" value="1"/>
</dbReference>
<comment type="caution">
    <text evidence="8">The sequence shown here is derived from an EMBL/GenBank/DDBJ whole genome shotgun (WGS) entry which is preliminary data.</text>
</comment>
<keyword evidence="9" id="KW-1185">Reference proteome</keyword>
<evidence type="ECO:0000256" key="2">
    <source>
        <dbReference type="ARBA" id="ARBA00023015"/>
    </source>
</evidence>
<reference evidence="8" key="1">
    <citation type="submission" date="2021-06" db="EMBL/GenBank/DDBJ databases">
        <authorList>
            <person name="Kallberg Y."/>
            <person name="Tangrot J."/>
            <person name="Rosling A."/>
        </authorList>
    </citation>
    <scope>NUCLEOTIDE SEQUENCE</scope>
    <source>
        <strain evidence="8">BR232B</strain>
    </source>
</reference>
<dbReference type="OrthoDB" id="10251073at2759"/>
<dbReference type="Pfam" id="PF02201">
    <property type="entry name" value="SWIB"/>
    <property type="match status" value="1"/>
</dbReference>
<dbReference type="InterPro" id="IPR003121">
    <property type="entry name" value="SWIB_MDM2_domain"/>
</dbReference>
<feature type="domain" description="DM2" evidence="6">
    <location>
        <begin position="156"/>
        <end position="233"/>
    </location>
</feature>
<evidence type="ECO:0000313" key="9">
    <source>
        <dbReference type="Proteomes" id="UP000789739"/>
    </source>
</evidence>
<dbReference type="InterPro" id="IPR036885">
    <property type="entry name" value="SWIB_MDM2_dom_sf"/>
</dbReference>
<feature type="domain" description="DEK-C" evidence="7">
    <location>
        <begin position="3"/>
        <end position="58"/>
    </location>
</feature>
<proteinExistence type="predicted"/>
<feature type="compositionally biased region" description="Acidic residues" evidence="5">
    <location>
        <begin position="63"/>
        <end position="74"/>
    </location>
</feature>
<comment type="subcellular location">
    <subcellularLocation>
        <location evidence="1">Nucleus</location>
    </subcellularLocation>
</comment>
<dbReference type="Gene3D" id="1.10.10.60">
    <property type="entry name" value="Homeodomain-like"/>
    <property type="match status" value="1"/>
</dbReference>
<evidence type="ECO:0000313" key="8">
    <source>
        <dbReference type="EMBL" id="CAG8653170.1"/>
    </source>
</evidence>
<evidence type="ECO:0000256" key="4">
    <source>
        <dbReference type="ARBA" id="ARBA00023242"/>
    </source>
</evidence>
<dbReference type="SUPFAM" id="SSF47592">
    <property type="entry name" value="SWIB/MDM2 domain"/>
    <property type="match status" value="1"/>
</dbReference>
<gene>
    <name evidence="8" type="ORF">PBRASI_LOCUS10371</name>
</gene>
<dbReference type="Proteomes" id="UP000789739">
    <property type="component" value="Unassembled WGS sequence"/>
</dbReference>
<feature type="compositionally biased region" description="Polar residues" evidence="5">
    <location>
        <begin position="77"/>
        <end position="92"/>
    </location>
</feature>
<feature type="compositionally biased region" description="Basic residues" evidence="5">
    <location>
        <begin position="127"/>
        <end position="136"/>
    </location>
</feature>
<accession>A0A9N9DYK0</accession>
<keyword evidence="2" id="KW-0805">Transcription regulation</keyword>
<keyword evidence="4" id="KW-0539">Nucleus</keyword>
<keyword evidence="3" id="KW-0804">Transcription</keyword>
<evidence type="ECO:0000256" key="3">
    <source>
        <dbReference type="ARBA" id="ARBA00023163"/>
    </source>
</evidence>
<dbReference type="SUPFAM" id="SSF109715">
    <property type="entry name" value="DEK C-terminal domain"/>
    <property type="match status" value="1"/>
</dbReference>
<organism evidence="8 9">
    <name type="scientific">Paraglomus brasilianum</name>
    <dbReference type="NCBI Taxonomy" id="144538"/>
    <lineage>
        <taxon>Eukaryota</taxon>
        <taxon>Fungi</taxon>
        <taxon>Fungi incertae sedis</taxon>
        <taxon>Mucoromycota</taxon>
        <taxon>Glomeromycotina</taxon>
        <taxon>Glomeromycetes</taxon>
        <taxon>Paraglomerales</taxon>
        <taxon>Paraglomeraceae</taxon>
        <taxon>Paraglomus</taxon>
    </lineage>
</organism>
<evidence type="ECO:0000256" key="5">
    <source>
        <dbReference type="SAM" id="MobiDB-lite"/>
    </source>
</evidence>
<dbReference type="CDD" id="cd10567">
    <property type="entry name" value="SWIB-MDM2_like"/>
    <property type="match status" value="1"/>
</dbReference>
<feature type="compositionally biased region" description="Basic and acidic residues" evidence="5">
    <location>
        <begin position="279"/>
        <end position="299"/>
    </location>
</feature>
<dbReference type="AlphaFoldDB" id="A0A9N9DYK0"/>
<dbReference type="EMBL" id="CAJVPI010003031">
    <property type="protein sequence ID" value="CAG8653170.1"/>
    <property type="molecule type" value="Genomic_DNA"/>
</dbReference>
<dbReference type="FunFam" id="1.10.245.10:FF:000004">
    <property type="entry name" value="Upstream activation factor subunit"/>
    <property type="match status" value="1"/>
</dbReference>
<dbReference type="GO" id="GO:0001181">
    <property type="term" value="F:RNA polymerase I general transcription initiation factor activity"/>
    <property type="evidence" value="ECO:0007669"/>
    <property type="project" value="UniProtKB-ARBA"/>
</dbReference>
<dbReference type="Pfam" id="PF08766">
    <property type="entry name" value="DEK_C"/>
    <property type="match status" value="1"/>
</dbReference>
<dbReference type="InterPro" id="IPR019835">
    <property type="entry name" value="SWIB_domain"/>
</dbReference>
<evidence type="ECO:0000259" key="6">
    <source>
        <dbReference type="PROSITE" id="PS51925"/>
    </source>
</evidence>
<dbReference type="PROSITE" id="PS51998">
    <property type="entry name" value="DEK_C"/>
    <property type="match status" value="1"/>
</dbReference>